<gene>
    <name evidence="1" type="ORF">HNQ88_002205</name>
</gene>
<dbReference type="Pfam" id="PF07661">
    <property type="entry name" value="MORN_2"/>
    <property type="match status" value="5"/>
</dbReference>
<evidence type="ECO:0000313" key="1">
    <source>
        <dbReference type="EMBL" id="MDR6239168.1"/>
    </source>
</evidence>
<dbReference type="RefSeq" id="WP_309938728.1">
    <property type="nucleotide sequence ID" value="NZ_AP025305.1"/>
</dbReference>
<keyword evidence="2" id="KW-1185">Reference proteome</keyword>
<sequence length="572" mass="66771">MNKYFSNQSIKETFYVNSDGKLEGLYVSYFPNGKVKEKGFYSNNLPDSLWQYFSSNGKITKKGYFVGNQMTGHWQFYYENGELKSEGGYENGIKSHVWTYYYESGTPKSSGEYVEDLKVGRWVFYYESGTSKQEIDYSTSPMRYTEFDEQGNLVAEGELDSQREKVGQWYYYYEDRSLKGQGVYYDGKKLNEWLFFDREGYLSARAVYNEKGDASWKYYSREGNTVMEGKTINELRQGQWKLYANDGKIKGLCEYNRGTGHYKEFYPSGELKAEGTIRNEAYEGKWTYYNLDGSVEGIAVFQSGNGKYTGFYDDSTVSMEGELLNDQKIGQWKLYKRNGQMSGFYEPLEMEMIIQKVKNSGKSPAYIYKKKTKVRYFKAQKNETEHLIVSFSPISQSLDNLSLDLEFHFRERMGYELFLGYRKSPLYSDFSKMDTTDVFETGVLMGINQKFYHRHTVFGMPYFGHGINYRNITTASWTDVRKSEKFEQRRNILNYSMFVGLRWVQDSHFFLSSLSNSKRGLTLDVNVGLNVGCVWRKPMGEYSDQMLQNSLDESGTQSNFDPFFKLSVGYHF</sequence>
<name>A0AAE3XNF2_9BACT</name>
<accession>A0AAE3XNF2</accession>
<proteinExistence type="predicted"/>
<organism evidence="1 2">
    <name type="scientific">Aureibacter tunicatorum</name>
    <dbReference type="NCBI Taxonomy" id="866807"/>
    <lineage>
        <taxon>Bacteria</taxon>
        <taxon>Pseudomonadati</taxon>
        <taxon>Bacteroidota</taxon>
        <taxon>Cytophagia</taxon>
        <taxon>Cytophagales</taxon>
        <taxon>Persicobacteraceae</taxon>
        <taxon>Aureibacter</taxon>
    </lineage>
</organism>
<dbReference type="PANTHER" id="PTHR33706">
    <property type="entry name" value="MORN VARIANT REPEAT PROTEIN"/>
    <property type="match status" value="1"/>
</dbReference>
<reference evidence="1" key="1">
    <citation type="submission" date="2023-07" db="EMBL/GenBank/DDBJ databases">
        <title>Genomic Encyclopedia of Type Strains, Phase IV (KMG-IV): sequencing the most valuable type-strain genomes for metagenomic binning, comparative biology and taxonomic classification.</title>
        <authorList>
            <person name="Goeker M."/>
        </authorList>
    </citation>
    <scope>NUCLEOTIDE SEQUENCE</scope>
    <source>
        <strain evidence="1">DSM 26174</strain>
    </source>
</reference>
<dbReference type="EMBL" id="JAVDQD010000002">
    <property type="protein sequence ID" value="MDR6239168.1"/>
    <property type="molecule type" value="Genomic_DNA"/>
</dbReference>
<dbReference type="InterPro" id="IPR011652">
    <property type="entry name" value="MORN_2"/>
</dbReference>
<dbReference type="Gene3D" id="3.90.930.1">
    <property type="match status" value="2"/>
</dbReference>
<dbReference type="AlphaFoldDB" id="A0AAE3XNF2"/>
<dbReference type="Gene3D" id="2.20.110.10">
    <property type="entry name" value="Histone H3 K4-specific methyltransferase SET7/9 N-terminal domain"/>
    <property type="match status" value="2"/>
</dbReference>
<evidence type="ECO:0000313" key="2">
    <source>
        <dbReference type="Proteomes" id="UP001185092"/>
    </source>
</evidence>
<dbReference type="PANTHER" id="PTHR33706:SF1">
    <property type="entry name" value="TPR REPEAT PROTEIN"/>
    <property type="match status" value="1"/>
</dbReference>
<dbReference type="SUPFAM" id="SSF82185">
    <property type="entry name" value="Histone H3 K4-specific methyltransferase SET7/9 N-terminal domain"/>
    <property type="match status" value="3"/>
</dbReference>
<comment type="caution">
    <text evidence="1">The sequence shown here is derived from an EMBL/GenBank/DDBJ whole genome shotgun (WGS) entry which is preliminary data.</text>
</comment>
<protein>
    <submittedName>
        <fullName evidence="1">Antitoxin component YwqK of YwqJK toxin-antitoxin module</fullName>
    </submittedName>
</protein>
<dbReference type="Proteomes" id="UP001185092">
    <property type="component" value="Unassembled WGS sequence"/>
</dbReference>